<dbReference type="KEGG" id="cpyr:CYJ47_12085"/>
<evidence type="ECO:0000313" key="1">
    <source>
        <dbReference type="EMBL" id="WOT01971.1"/>
    </source>
</evidence>
<dbReference type="GO" id="GO:0008270">
    <property type="term" value="F:zinc ion binding"/>
    <property type="evidence" value="ECO:0007669"/>
    <property type="project" value="InterPro"/>
</dbReference>
<dbReference type="PROSITE" id="PS00903">
    <property type="entry name" value="CYT_DCMP_DEAMINASES_1"/>
    <property type="match status" value="1"/>
</dbReference>
<dbReference type="InterPro" id="IPR016193">
    <property type="entry name" value="Cytidine_deaminase-like"/>
</dbReference>
<gene>
    <name evidence="1" type="ORF">CYJ47_12085</name>
</gene>
<dbReference type="EMBL" id="CP136958">
    <property type="protein sequence ID" value="WOT01971.1"/>
    <property type="molecule type" value="Genomic_DNA"/>
</dbReference>
<dbReference type="SUPFAM" id="SSF53927">
    <property type="entry name" value="Cytidine deaminase-like"/>
    <property type="match status" value="1"/>
</dbReference>
<accession>A0AAF1BWL7</accession>
<proteinExistence type="predicted"/>
<dbReference type="RefSeq" id="WP_101678497.1">
    <property type="nucleotide sequence ID" value="NZ_CP136958.1"/>
</dbReference>
<dbReference type="GO" id="GO:0016787">
    <property type="term" value="F:hydrolase activity"/>
    <property type="evidence" value="ECO:0007669"/>
    <property type="project" value="InterPro"/>
</dbReference>
<organism evidence="1 2">
    <name type="scientific">Corynebacterium pyruviciproducens</name>
    <dbReference type="NCBI Taxonomy" id="598660"/>
    <lineage>
        <taxon>Bacteria</taxon>
        <taxon>Bacillati</taxon>
        <taxon>Actinomycetota</taxon>
        <taxon>Actinomycetes</taxon>
        <taxon>Mycobacteriales</taxon>
        <taxon>Corynebacteriaceae</taxon>
        <taxon>Corynebacterium</taxon>
    </lineage>
</organism>
<reference evidence="1" key="2">
    <citation type="submission" date="2023-10" db="EMBL/GenBank/DDBJ databases">
        <authorList>
            <person name="Choi B."/>
        </authorList>
    </citation>
    <scope>NUCLEOTIDE SEQUENCE</scope>
    <source>
        <strain evidence="1">UMB0763</strain>
    </source>
</reference>
<dbReference type="Gene3D" id="3.40.140.10">
    <property type="entry name" value="Cytidine Deaminase, domain 2"/>
    <property type="match status" value="1"/>
</dbReference>
<dbReference type="InterPro" id="IPR016192">
    <property type="entry name" value="APOBEC/CMP_deaminase_Zn-bd"/>
</dbReference>
<reference evidence="1" key="1">
    <citation type="submission" date="2017-12" db="EMBL/GenBank/DDBJ databases">
        <authorList>
            <person name="Thomas-White K."/>
            <person name="Wolfe A.J."/>
        </authorList>
    </citation>
    <scope>NUCLEOTIDE SEQUENCE</scope>
    <source>
        <strain evidence="1">UMB0763</strain>
    </source>
</reference>
<evidence type="ECO:0008006" key="3">
    <source>
        <dbReference type="Google" id="ProtNLM"/>
    </source>
</evidence>
<sequence>MNTWDKHELVRRVREKSRGAGRVAGARSSAGTVVIATSVGGVCAEVLALAQLLGQEPNAEVEAIVAMDGGRIVAPCGSCRQALYDHNPALSVIVAAEKVVAARDLLPYADAAVAEREEPLAMPSLPELSERTRSIWDEFNAAREELFGSTSLFSGSGTDDDTPGYSAAALGEEGHSHRHSLRTYGSAGITGGAASEADIASASTTTWSTSTYDRAAFESGPVTERWGWGTSWAK</sequence>
<name>A0AAF1BWL7_9CORY</name>
<dbReference type="CDD" id="cd01283">
    <property type="entry name" value="cytidine_deaminase"/>
    <property type="match status" value="1"/>
</dbReference>
<dbReference type="AlphaFoldDB" id="A0AAF1BWL7"/>
<protein>
    <recommendedName>
        <fullName evidence="3">Cytidine deaminase</fullName>
    </recommendedName>
</protein>
<evidence type="ECO:0000313" key="2">
    <source>
        <dbReference type="Proteomes" id="UP000234560"/>
    </source>
</evidence>
<dbReference type="Proteomes" id="UP000234560">
    <property type="component" value="Chromosome"/>
</dbReference>